<dbReference type="PANTHER" id="PTHR30055">
    <property type="entry name" value="HTH-TYPE TRANSCRIPTIONAL REGULATOR RUTR"/>
    <property type="match status" value="1"/>
</dbReference>
<sequence>MSTSNDVLDAARRCLMRSEGRKITLAEVAREAGVSRPTVYRHWPEISAVIRDLLTRELTALSAGHLADIDEALERGEGVLSSIVSAVVDVADAVTADRLFGLLARRQPDLLTPYVFERFGATQQMALDSLGTRIARAQALGAVRAGEPERVAAMLVLVAQSAITGRAAVAALLGDDWTPELARMVRGYLAPDPADDVPDGRTVAER</sequence>
<proteinExistence type="predicted"/>
<reference evidence="5" key="1">
    <citation type="journal article" date="2019" name="Int. J. Syst. Evol. Microbiol.">
        <title>The Global Catalogue of Microorganisms (GCM) 10K type strain sequencing project: providing services to taxonomists for standard genome sequencing and annotation.</title>
        <authorList>
            <consortium name="The Broad Institute Genomics Platform"/>
            <consortium name="The Broad Institute Genome Sequencing Center for Infectious Disease"/>
            <person name="Wu L."/>
            <person name="Ma J."/>
        </authorList>
    </citation>
    <scope>NUCLEOTIDE SEQUENCE [LARGE SCALE GENOMIC DNA]</scope>
    <source>
        <strain evidence="5">CCUG 50873</strain>
    </source>
</reference>
<evidence type="ECO:0000256" key="1">
    <source>
        <dbReference type="ARBA" id="ARBA00023125"/>
    </source>
</evidence>
<comment type="caution">
    <text evidence="4">The sequence shown here is derived from an EMBL/GenBank/DDBJ whole genome shotgun (WGS) entry which is preliminary data.</text>
</comment>
<accession>A0ABW3G5H1</accession>
<dbReference type="EMBL" id="JBHTIL010000001">
    <property type="protein sequence ID" value="MFD0925423.1"/>
    <property type="molecule type" value="Genomic_DNA"/>
</dbReference>
<feature type="DNA-binding region" description="H-T-H motif" evidence="2">
    <location>
        <begin position="24"/>
        <end position="43"/>
    </location>
</feature>
<dbReference type="InterPro" id="IPR050109">
    <property type="entry name" value="HTH-type_TetR-like_transc_reg"/>
</dbReference>
<evidence type="ECO:0000259" key="3">
    <source>
        <dbReference type="PROSITE" id="PS50977"/>
    </source>
</evidence>
<dbReference type="SUPFAM" id="SSF46689">
    <property type="entry name" value="Homeodomain-like"/>
    <property type="match status" value="1"/>
</dbReference>
<feature type="domain" description="HTH tetR-type" evidence="3">
    <location>
        <begin position="1"/>
        <end position="61"/>
    </location>
</feature>
<evidence type="ECO:0000313" key="5">
    <source>
        <dbReference type="Proteomes" id="UP001597068"/>
    </source>
</evidence>
<dbReference type="Gene3D" id="1.10.357.10">
    <property type="entry name" value="Tetracycline Repressor, domain 2"/>
    <property type="match status" value="1"/>
</dbReference>
<organism evidence="4 5">
    <name type="scientific">Williamsia deligens</name>
    <dbReference type="NCBI Taxonomy" id="321325"/>
    <lineage>
        <taxon>Bacteria</taxon>
        <taxon>Bacillati</taxon>
        <taxon>Actinomycetota</taxon>
        <taxon>Actinomycetes</taxon>
        <taxon>Mycobacteriales</taxon>
        <taxon>Nocardiaceae</taxon>
        <taxon>Williamsia</taxon>
    </lineage>
</organism>
<dbReference type="PROSITE" id="PS50977">
    <property type="entry name" value="HTH_TETR_2"/>
    <property type="match status" value="1"/>
</dbReference>
<keyword evidence="5" id="KW-1185">Reference proteome</keyword>
<protein>
    <submittedName>
        <fullName evidence="4">TetR/AcrR family transcriptional regulator</fullName>
    </submittedName>
</protein>
<dbReference type="Proteomes" id="UP001597068">
    <property type="component" value="Unassembled WGS sequence"/>
</dbReference>
<gene>
    <name evidence="4" type="ORF">ACFQ04_06700</name>
</gene>
<dbReference type="Pfam" id="PF00440">
    <property type="entry name" value="TetR_N"/>
    <property type="match status" value="1"/>
</dbReference>
<evidence type="ECO:0000313" key="4">
    <source>
        <dbReference type="EMBL" id="MFD0925423.1"/>
    </source>
</evidence>
<keyword evidence="1 2" id="KW-0238">DNA-binding</keyword>
<dbReference type="RefSeq" id="WP_253646627.1">
    <property type="nucleotide sequence ID" value="NZ_BAAAMO010000002.1"/>
</dbReference>
<dbReference type="InterPro" id="IPR001647">
    <property type="entry name" value="HTH_TetR"/>
</dbReference>
<dbReference type="PANTHER" id="PTHR30055:SF153">
    <property type="entry name" value="HTH-TYPE TRANSCRIPTIONAL REPRESSOR RV3405C"/>
    <property type="match status" value="1"/>
</dbReference>
<dbReference type="InterPro" id="IPR009057">
    <property type="entry name" value="Homeodomain-like_sf"/>
</dbReference>
<name>A0ABW3G5H1_9NOCA</name>
<evidence type="ECO:0000256" key="2">
    <source>
        <dbReference type="PROSITE-ProRule" id="PRU00335"/>
    </source>
</evidence>